<keyword evidence="2" id="KW-1185">Reference proteome</keyword>
<dbReference type="EMBL" id="BAABRU010000035">
    <property type="protein sequence ID" value="GAA5531182.1"/>
    <property type="molecule type" value="Genomic_DNA"/>
</dbReference>
<protein>
    <submittedName>
        <fullName evidence="1">Uncharacterized protein</fullName>
    </submittedName>
</protein>
<sequence>MTLQTSLNCWKHHARWALQALTTLQSDDQSSLLAALQKIGNSQMDLYLGDLSLADIDSQIIAQLQQRGIDDPTRYAEWLASNGQYQLLNLDDSSEWVLRWGEIDQQRVHLHPARYSPLSVRVRAPVLRSAYAIIVWQRWYGGDLFDLHLINRVRTTWLQLSPIAKLPPNDGLAALLRLLHQLNQPN</sequence>
<name>A0ABP9X727_9CHLR</name>
<dbReference type="Proteomes" id="UP001428290">
    <property type="component" value="Unassembled WGS sequence"/>
</dbReference>
<organism evidence="1 2">
    <name type="scientific">Herpetosiphon gulosus</name>
    <dbReference type="NCBI Taxonomy" id="1973496"/>
    <lineage>
        <taxon>Bacteria</taxon>
        <taxon>Bacillati</taxon>
        <taxon>Chloroflexota</taxon>
        <taxon>Chloroflexia</taxon>
        <taxon>Herpetosiphonales</taxon>
        <taxon>Herpetosiphonaceae</taxon>
        <taxon>Herpetosiphon</taxon>
    </lineage>
</organism>
<reference evidence="1 2" key="1">
    <citation type="submission" date="2024-02" db="EMBL/GenBank/DDBJ databases">
        <title>Herpetosiphon gulosus NBRC 112829.</title>
        <authorList>
            <person name="Ichikawa N."/>
            <person name="Katano-Makiyama Y."/>
            <person name="Hidaka K."/>
        </authorList>
    </citation>
    <scope>NUCLEOTIDE SEQUENCE [LARGE SCALE GENOMIC DNA]</scope>
    <source>
        <strain evidence="1 2">NBRC 112829</strain>
    </source>
</reference>
<accession>A0ABP9X727</accession>
<gene>
    <name evidence="1" type="ORF">Hgul01_05007</name>
</gene>
<proteinExistence type="predicted"/>
<dbReference type="RefSeq" id="WP_345724759.1">
    <property type="nucleotide sequence ID" value="NZ_BAABRU010000035.1"/>
</dbReference>
<evidence type="ECO:0000313" key="1">
    <source>
        <dbReference type="EMBL" id="GAA5531182.1"/>
    </source>
</evidence>
<evidence type="ECO:0000313" key="2">
    <source>
        <dbReference type="Proteomes" id="UP001428290"/>
    </source>
</evidence>
<comment type="caution">
    <text evidence="1">The sequence shown here is derived from an EMBL/GenBank/DDBJ whole genome shotgun (WGS) entry which is preliminary data.</text>
</comment>